<evidence type="ECO:0000256" key="5">
    <source>
        <dbReference type="ARBA" id="ARBA00022643"/>
    </source>
</evidence>
<evidence type="ECO:0000256" key="3">
    <source>
        <dbReference type="ARBA" id="ARBA00005201"/>
    </source>
</evidence>
<evidence type="ECO:0000313" key="18">
    <source>
        <dbReference type="Proteomes" id="UP001319827"/>
    </source>
</evidence>
<dbReference type="PANTHER" id="PTHR22749:SF6">
    <property type="entry name" value="RIBOFLAVIN KINASE"/>
    <property type="match status" value="1"/>
</dbReference>
<comment type="catalytic activity">
    <reaction evidence="13 15">
        <text>riboflavin + ATP = FMN + ADP + H(+)</text>
        <dbReference type="Rhea" id="RHEA:14357"/>
        <dbReference type="ChEBI" id="CHEBI:15378"/>
        <dbReference type="ChEBI" id="CHEBI:30616"/>
        <dbReference type="ChEBI" id="CHEBI:57986"/>
        <dbReference type="ChEBI" id="CHEBI:58210"/>
        <dbReference type="ChEBI" id="CHEBI:456216"/>
        <dbReference type="EC" id="2.7.1.26"/>
    </reaction>
</comment>
<protein>
    <recommendedName>
        <fullName evidence="15">Riboflavin biosynthesis protein</fullName>
    </recommendedName>
    <domain>
        <recommendedName>
            <fullName evidence="15">Riboflavin kinase</fullName>
            <ecNumber evidence="15">2.7.1.26</ecNumber>
        </recommendedName>
        <alternativeName>
            <fullName evidence="15">Flavokinase</fullName>
        </alternativeName>
    </domain>
    <domain>
        <recommendedName>
            <fullName evidence="15">FMN adenylyltransferase</fullName>
            <ecNumber evidence="15">2.7.7.2</ecNumber>
        </recommendedName>
        <alternativeName>
            <fullName evidence="15">FAD pyrophosphorylase</fullName>
        </alternativeName>
        <alternativeName>
            <fullName evidence="15">FAD synthase</fullName>
        </alternativeName>
    </domain>
</protein>
<dbReference type="PIRSF" id="PIRSF004491">
    <property type="entry name" value="FAD_Synth"/>
    <property type="match status" value="1"/>
</dbReference>
<feature type="domain" description="Riboflavin kinase" evidence="16">
    <location>
        <begin position="183"/>
        <end position="306"/>
    </location>
</feature>
<dbReference type="EC" id="2.7.1.26" evidence="15"/>
<reference evidence="17 18" key="2">
    <citation type="journal article" date="2021" name="Int. J. Syst. Evol. Microbiol.">
        <title>Isolation and Polyphasic Characterization of Desulfuromonas versatilis sp. Nov., an Electrogenic Bacteria Capable of Versatile Metabolism Isolated from a Graphene Oxide-Reducing Enrichment Culture.</title>
        <authorList>
            <person name="Xie L."/>
            <person name="Yoshida N."/>
            <person name="Ishii S."/>
            <person name="Meng L."/>
        </authorList>
    </citation>
    <scope>NUCLEOTIDE SEQUENCE [LARGE SCALE GENOMIC DNA]</scope>
    <source>
        <strain evidence="17 18">NIT-T3</strain>
    </source>
</reference>
<evidence type="ECO:0000256" key="6">
    <source>
        <dbReference type="ARBA" id="ARBA00022679"/>
    </source>
</evidence>
<dbReference type="InterPro" id="IPR015865">
    <property type="entry name" value="Riboflavin_kinase_bac/euk"/>
</dbReference>
<evidence type="ECO:0000256" key="12">
    <source>
        <dbReference type="ARBA" id="ARBA00023268"/>
    </source>
</evidence>
<dbReference type="SMART" id="SM00904">
    <property type="entry name" value="Flavokinase"/>
    <property type="match status" value="1"/>
</dbReference>
<keyword evidence="9 15" id="KW-0418">Kinase</keyword>
<dbReference type="Pfam" id="PF06574">
    <property type="entry name" value="FAD_syn"/>
    <property type="match status" value="1"/>
</dbReference>
<reference evidence="17 18" key="1">
    <citation type="journal article" date="2016" name="C (Basel)">
        <title>Selective Growth of and Electricity Production by Marine Exoelectrogenic Bacteria in Self-Aggregated Hydrogel of Microbially Reduced Graphene Oxide.</title>
        <authorList>
            <person name="Yoshida N."/>
            <person name="Goto Y."/>
            <person name="Miyata Y."/>
        </authorList>
    </citation>
    <scope>NUCLEOTIDE SEQUENCE [LARGE SCALE GENOMIC DNA]</scope>
    <source>
        <strain evidence="17 18">NIT-T3</strain>
    </source>
</reference>
<organism evidence="17 18">
    <name type="scientific">Desulfuromonas versatilis</name>
    <dbReference type="NCBI Taxonomy" id="2802975"/>
    <lineage>
        <taxon>Bacteria</taxon>
        <taxon>Pseudomonadati</taxon>
        <taxon>Thermodesulfobacteriota</taxon>
        <taxon>Desulfuromonadia</taxon>
        <taxon>Desulfuromonadales</taxon>
        <taxon>Desulfuromonadaceae</taxon>
        <taxon>Desulfuromonas</taxon>
    </lineage>
</organism>
<comment type="pathway">
    <text evidence="2 15">Cofactor biosynthesis; FAD biosynthesis; FAD from FMN: step 1/1.</text>
</comment>
<dbReference type="SUPFAM" id="SSF52374">
    <property type="entry name" value="Nucleotidylyl transferase"/>
    <property type="match status" value="1"/>
</dbReference>
<dbReference type="NCBIfam" id="TIGR00083">
    <property type="entry name" value="ribF"/>
    <property type="match status" value="1"/>
</dbReference>
<evidence type="ECO:0000256" key="15">
    <source>
        <dbReference type="PIRNR" id="PIRNR004491"/>
    </source>
</evidence>
<keyword evidence="8 15" id="KW-0547">Nucleotide-binding</keyword>
<sequence length="335" mass="37178">MRIIRNLDEITSPFLGAVVTLGNFDGVHLGHREIFRRVVQKAREIGGTSIVYTFDPHPLKVVAPPRAPRLINTSAEKERLIEASCFDVMIAAPFNLEIAAQPAASFVEEILVAKIGVRYLVVGYDYAFGRGREGDAAYLARRGQELGFGVEILKPVSHEGEVYSSTRVRQLIEAGDVTGVVGYLGRHFTMEGTVVHGARRGTTLGFPTANLATDKELLPKPGVYAVKVKLASEIHDGVVNIGFNPTFQGGKMTVEVYIFNFRREIYGENLRLYFVDRLRDEKRFGSPQELVAAIDADIRKAQLVLAATRVIEYREYLDCGYLHDRPGCPAKDHEA</sequence>
<evidence type="ECO:0000256" key="10">
    <source>
        <dbReference type="ARBA" id="ARBA00022827"/>
    </source>
</evidence>
<evidence type="ECO:0000256" key="1">
    <source>
        <dbReference type="ARBA" id="ARBA00002121"/>
    </source>
</evidence>
<dbReference type="Pfam" id="PF01687">
    <property type="entry name" value="Flavokinase"/>
    <property type="match status" value="1"/>
</dbReference>
<evidence type="ECO:0000256" key="9">
    <source>
        <dbReference type="ARBA" id="ARBA00022777"/>
    </source>
</evidence>
<evidence type="ECO:0000259" key="16">
    <source>
        <dbReference type="SMART" id="SM00904"/>
    </source>
</evidence>
<dbReference type="InterPro" id="IPR023468">
    <property type="entry name" value="Riboflavin_kinase"/>
</dbReference>
<evidence type="ECO:0000256" key="7">
    <source>
        <dbReference type="ARBA" id="ARBA00022695"/>
    </source>
</evidence>
<evidence type="ECO:0000256" key="14">
    <source>
        <dbReference type="ARBA" id="ARBA00049494"/>
    </source>
</evidence>
<evidence type="ECO:0000256" key="8">
    <source>
        <dbReference type="ARBA" id="ARBA00022741"/>
    </source>
</evidence>
<evidence type="ECO:0000256" key="11">
    <source>
        <dbReference type="ARBA" id="ARBA00022840"/>
    </source>
</evidence>
<accession>A0ABM8HRX8</accession>
<dbReference type="CDD" id="cd02064">
    <property type="entry name" value="FAD_synthetase_N"/>
    <property type="match status" value="1"/>
</dbReference>
<dbReference type="EC" id="2.7.7.2" evidence="15"/>
<proteinExistence type="inferred from homology"/>
<evidence type="ECO:0000313" key="17">
    <source>
        <dbReference type="EMBL" id="BCR04657.1"/>
    </source>
</evidence>
<keyword evidence="6 15" id="KW-0808">Transferase</keyword>
<dbReference type="Gene3D" id="3.40.50.620">
    <property type="entry name" value="HUPs"/>
    <property type="match status" value="1"/>
</dbReference>
<dbReference type="RefSeq" id="WP_221252111.1">
    <property type="nucleotide sequence ID" value="NZ_AP024355.1"/>
</dbReference>
<evidence type="ECO:0000256" key="2">
    <source>
        <dbReference type="ARBA" id="ARBA00004726"/>
    </source>
</evidence>
<dbReference type="InterPro" id="IPR014729">
    <property type="entry name" value="Rossmann-like_a/b/a_fold"/>
</dbReference>
<dbReference type="Proteomes" id="UP001319827">
    <property type="component" value="Chromosome"/>
</dbReference>
<keyword evidence="5 15" id="KW-0288">FMN</keyword>
<keyword evidence="10 15" id="KW-0274">FAD</keyword>
<dbReference type="InterPro" id="IPR002606">
    <property type="entry name" value="Riboflavin_kinase_bac"/>
</dbReference>
<dbReference type="Gene3D" id="2.40.30.30">
    <property type="entry name" value="Riboflavin kinase-like"/>
    <property type="match status" value="1"/>
</dbReference>
<comment type="pathway">
    <text evidence="3 15">Cofactor biosynthesis; FMN biosynthesis; FMN from riboflavin (ATP route): step 1/1.</text>
</comment>
<keyword evidence="4 15" id="KW-0285">Flavoprotein</keyword>
<name>A0ABM8HRX8_9BACT</name>
<evidence type="ECO:0000256" key="13">
    <source>
        <dbReference type="ARBA" id="ARBA00047880"/>
    </source>
</evidence>
<keyword evidence="11 15" id="KW-0067">ATP-binding</keyword>
<gene>
    <name evidence="17" type="primary">ribF</name>
    <name evidence="17" type="ORF">DESUT3_17260</name>
</gene>
<keyword evidence="12" id="KW-0511">Multifunctional enzyme</keyword>
<evidence type="ECO:0000256" key="4">
    <source>
        <dbReference type="ARBA" id="ARBA00022630"/>
    </source>
</evidence>
<comment type="catalytic activity">
    <reaction evidence="14 15">
        <text>FMN + ATP + H(+) = FAD + diphosphate</text>
        <dbReference type="Rhea" id="RHEA:17237"/>
        <dbReference type="ChEBI" id="CHEBI:15378"/>
        <dbReference type="ChEBI" id="CHEBI:30616"/>
        <dbReference type="ChEBI" id="CHEBI:33019"/>
        <dbReference type="ChEBI" id="CHEBI:57692"/>
        <dbReference type="ChEBI" id="CHEBI:58210"/>
        <dbReference type="EC" id="2.7.7.2"/>
    </reaction>
</comment>
<keyword evidence="7 15" id="KW-0548">Nucleotidyltransferase</keyword>
<dbReference type="SUPFAM" id="SSF82114">
    <property type="entry name" value="Riboflavin kinase-like"/>
    <property type="match status" value="1"/>
</dbReference>
<keyword evidence="18" id="KW-1185">Reference proteome</keyword>
<dbReference type="NCBIfam" id="NF004162">
    <property type="entry name" value="PRK05627.1-5"/>
    <property type="match status" value="1"/>
</dbReference>
<dbReference type="InterPro" id="IPR015864">
    <property type="entry name" value="FAD_synthase"/>
</dbReference>
<dbReference type="PANTHER" id="PTHR22749">
    <property type="entry name" value="RIBOFLAVIN KINASE/FMN ADENYLYLTRANSFERASE"/>
    <property type="match status" value="1"/>
</dbReference>
<comment type="similarity">
    <text evidence="15">Belongs to the ribF family.</text>
</comment>
<dbReference type="InterPro" id="IPR023465">
    <property type="entry name" value="Riboflavin_kinase_dom_sf"/>
</dbReference>
<dbReference type="NCBIfam" id="NF004160">
    <property type="entry name" value="PRK05627.1-3"/>
    <property type="match status" value="1"/>
</dbReference>
<dbReference type="EMBL" id="AP024355">
    <property type="protein sequence ID" value="BCR04657.1"/>
    <property type="molecule type" value="Genomic_DNA"/>
</dbReference>
<comment type="function">
    <text evidence="1">Catalyzes the phosphorylation of riboflavin to FMN followed by the adenylation of FMN to FAD.</text>
</comment>